<feature type="domain" description="LXG" evidence="2">
    <location>
        <begin position="1"/>
        <end position="230"/>
    </location>
</feature>
<keyword evidence="4" id="KW-1185">Reference proteome</keyword>
<comment type="similarity">
    <text evidence="1">In the N-terminal section; belongs to the LXG family.</text>
</comment>
<keyword evidence="3" id="KW-0255">Endonuclease</keyword>
<evidence type="ECO:0000313" key="3">
    <source>
        <dbReference type="EMBL" id="MBD1221251.1"/>
    </source>
</evidence>
<dbReference type="GO" id="GO:0004519">
    <property type="term" value="F:endonuclease activity"/>
    <property type="evidence" value="ECO:0007669"/>
    <property type="project" value="UniProtKB-KW"/>
</dbReference>
<evidence type="ECO:0000259" key="2">
    <source>
        <dbReference type="PROSITE" id="PS51756"/>
    </source>
</evidence>
<comment type="caution">
    <text evidence="3">The sequence shown here is derived from an EMBL/GenBank/DDBJ whole genome shotgun (WGS) entry which is preliminary data.</text>
</comment>
<dbReference type="Proteomes" id="UP000621631">
    <property type="component" value="Unassembled WGS sequence"/>
</dbReference>
<keyword evidence="3" id="KW-0540">Nuclease</keyword>
<sequence length="683" mass="76612">MEQLHNGLDQTVKEVNDYGPQVKELEQRMQALINLEDSFQGKGAQAIKSFYEEAHMPFLLLMEGMLTDFAETIGQIKSSVKAFESNEKGVIHEQFLQENVEQGLTTAENVTLSLTDEANALIDEVKDIVVLPEIQEEDFRQRIKQSRNQVDHTLENLYALDEESTGKLKKMDNDLQMMKTYVEKISGLFQNGDLRVADYEVKQLSTYDFHQELVGAVKEKAKHNTFSLDVFLEWGGKKVLSRFGSLGDVAIVYIQEKFSMRTMDYSVRAMKAVLAATGSHITAAEFTTVKDQVVKEVAVSDYKSEWQGTYLTLVNGRILRKYTDTAGEVQYQFVDKIPESREQNAFMKTADAFGEIGQDVWDAAGQRADKMTDSWYDFGNYITFGAFDTGKGMYEGYMHRADKMFDSTYDLFNAFSFGAGDMIQGAINPEENFSKEHWLNSIGLAGMVVGARVPAGRAGSGTKATVNKVEGATKTPNATPKPKPDAGKMTIPTIQTLTGKLNWFKAHLPELRVVQDNTGGQHYVFSKRGGGTRKDTGKNTIETNITKEQFASKPSYSPAPDKWTKKGGTVKIDEEGTWVYINKKGQSVRYPNGYPDFTEYAHPTVKPVEIEFARPTNRPLDYKSANIKAGLNRDTDPPVALLNEAPEGYTWHHHQDGKTMILVDKKIHREFTHAGGISVINRK</sequence>
<dbReference type="RefSeq" id="WP_189776624.1">
    <property type="nucleotide sequence ID" value="NZ_JACWEZ010000001.1"/>
</dbReference>
<proteinExistence type="inferred from homology"/>
<dbReference type="PROSITE" id="PS51756">
    <property type="entry name" value="LXG"/>
    <property type="match status" value="1"/>
</dbReference>
<organism evidence="3 4">
    <name type="scientific">Virgibacillus halodenitrificans</name>
    <name type="common">Bacillus halodenitrificans</name>
    <dbReference type="NCBI Taxonomy" id="1482"/>
    <lineage>
        <taxon>Bacteria</taxon>
        <taxon>Bacillati</taxon>
        <taxon>Bacillota</taxon>
        <taxon>Bacilli</taxon>
        <taxon>Bacillales</taxon>
        <taxon>Bacillaceae</taxon>
        <taxon>Virgibacillus</taxon>
    </lineage>
</organism>
<evidence type="ECO:0000313" key="4">
    <source>
        <dbReference type="Proteomes" id="UP000621631"/>
    </source>
</evidence>
<dbReference type="Pfam" id="PF04740">
    <property type="entry name" value="LXG"/>
    <property type="match status" value="1"/>
</dbReference>
<keyword evidence="3" id="KW-0378">Hydrolase</keyword>
<gene>
    <name evidence="3" type="ORF">IC602_01330</name>
</gene>
<dbReference type="InterPro" id="IPR032869">
    <property type="entry name" value="WHH_dom_containing"/>
</dbReference>
<dbReference type="EMBL" id="JACWEZ010000001">
    <property type="protein sequence ID" value="MBD1221251.1"/>
    <property type="molecule type" value="Genomic_DNA"/>
</dbReference>
<reference evidence="3 4" key="1">
    <citation type="submission" date="2020-09" db="EMBL/GenBank/DDBJ databases">
        <title>Draft Genome Sequences of Oil-Oxidizing Bacteria Halomonas titanicae, Marinobacter lutaoensis, and Virgibacillus halodenitrificans Isolated from Highly Saline Environments.</title>
        <authorList>
            <person name="Grouzdev D.S."/>
            <person name="Sokolova D.S."/>
            <person name="Semenova E.M."/>
            <person name="Borzenkov I.A."/>
            <person name="Bidzhieva S.K."/>
            <person name="Poltaraus A.B."/>
            <person name="Nazina T.N."/>
        </authorList>
    </citation>
    <scope>NUCLEOTIDE SEQUENCE [LARGE SCALE GENOMIC DNA]</scope>
    <source>
        <strain evidence="3 4">VKM B-3472D</strain>
    </source>
</reference>
<evidence type="ECO:0000256" key="1">
    <source>
        <dbReference type="ARBA" id="ARBA00034117"/>
    </source>
</evidence>
<accession>A0ABR7VH29</accession>
<name>A0ABR7VH29_VIRHA</name>
<protein>
    <submittedName>
        <fullName evidence="3">HNH endonuclease</fullName>
    </submittedName>
</protein>
<dbReference type="Pfam" id="PF14414">
    <property type="entry name" value="WHH"/>
    <property type="match status" value="1"/>
</dbReference>
<dbReference type="InterPro" id="IPR006829">
    <property type="entry name" value="LXG_dom"/>
</dbReference>